<evidence type="ECO:0000256" key="3">
    <source>
        <dbReference type="ARBA" id="ARBA00023002"/>
    </source>
</evidence>
<protein>
    <submittedName>
        <fullName evidence="7">Uncharacterized protein</fullName>
    </submittedName>
</protein>
<comment type="similarity">
    <text evidence="1">Belongs to the NmrA-type oxidoreductase family.</text>
</comment>
<evidence type="ECO:0000259" key="6">
    <source>
        <dbReference type="Pfam" id="PF25485"/>
    </source>
</evidence>
<dbReference type="SUPFAM" id="SSF51735">
    <property type="entry name" value="NAD(P)-binding Rossmann-fold domains"/>
    <property type="match status" value="1"/>
</dbReference>
<feature type="region of interest" description="Disordered" evidence="4">
    <location>
        <begin position="644"/>
        <end position="689"/>
    </location>
</feature>
<feature type="compositionally biased region" description="Low complexity" evidence="4">
    <location>
        <begin position="672"/>
        <end position="689"/>
    </location>
</feature>
<evidence type="ECO:0000256" key="1">
    <source>
        <dbReference type="ARBA" id="ARBA00006328"/>
    </source>
</evidence>
<proteinExistence type="inferred from homology"/>
<dbReference type="STRING" id="660025.F9FYF5"/>
<organism evidence="7">
    <name type="scientific">Fusarium oxysporum (strain Fo5176)</name>
    <name type="common">Fusarium vascular wilt</name>
    <dbReference type="NCBI Taxonomy" id="660025"/>
    <lineage>
        <taxon>Eukaryota</taxon>
        <taxon>Fungi</taxon>
        <taxon>Dikarya</taxon>
        <taxon>Ascomycota</taxon>
        <taxon>Pezizomycotina</taxon>
        <taxon>Sordariomycetes</taxon>
        <taxon>Hypocreomycetidae</taxon>
        <taxon>Hypocreales</taxon>
        <taxon>Nectriaceae</taxon>
        <taxon>Fusarium</taxon>
        <taxon>Fusarium oxysporum species complex</taxon>
    </lineage>
</organism>
<dbReference type="PANTHER" id="PTHR42748:SF30">
    <property type="entry name" value="NMRA-LIKE DOMAIN-CONTAINING PROTEIN"/>
    <property type="match status" value="1"/>
</dbReference>
<keyword evidence="3" id="KW-0560">Oxidoreductase</keyword>
<keyword evidence="2" id="KW-0521">NADP</keyword>
<evidence type="ECO:0000313" key="7">
    <source>
        <dbReference type="EMBL" id="EGU78051.1"/>
    </source>
</evidence>
<dbReference type="GO" id="GO:0005634">
    <property type="term" value="C:nucleus"/>
    <property type="evidence" value="ECO:0007669"/>
    <property type="project" value="TreeGrafter"/>
</dbReference>
<feature type="domain" description="NmrA-like" evidence="5">
    <location>
        <begin position="5"/>
        <end position="255"/>
    </location>
</feature>
<reference evidence="7" key="1">
    <citation type="journal article" date="2012" name="Mol. Plant Microbe Interact.">
        <title>A highly conserved effector in Fusarium oxysporum is required for full virulence on Arabidopsis.</title>
        <authorList>
            <person name="Thatcher L.F."/>
            <person name="Gardiner D.M."/>
            <person name="Kazan K."/>
            <person name="Manners J."/>
        </authorList>
    </citation>
    <scope>NUCLEOTIDE SEQUENCE [LARGE SCALE GENOMIC DNA]</scope>
    <source>
        <strain evidence="7">Fo5176</strain>
    </source>
</reference>
<dbReference type="Pfam" id="PF05368">
    <property type="entry name" value="NmrA"/>
    <property type="match status" value="1"/>
</dbReference>
<comment type="caution">
    <text evidence="7">The sequence shown here is derived from an EMBL/GenBank/DDBJ whole genome shotgun (WGS) entry which is preliminary data.</text>
</comment>
<dbReference type="InterPro" id="IPR051164">
    <property type="entry name" value="NmrA-like_oxidored"/>
</dbReference>
<dbReference type="OrthoDB" id="419598at2759"/>
<accession>F9FYF5</accession>
<dbReference type="GO" id="GO:0016491">
    <property type="term" value="F:oxidoreductase activity"/>
    <property type="evidence" value="ECO:0007669"/>
    <property type="project" value="UniProtKB-KW"/>
</dbReference>
<dbReference type="Pfam" id="PF25485">
    <property type="entry name" value="DUF7908"/>
    <property type="match status" value="1"/>
</dbReference>
<dbReference type="PANTHER" id="PTHR42748">
    <property type="entry name" value="NITROGEN METABOLITE REPRESSION PROTEIN NMRA FAMILY MEMBER"/>
    <property type="match status" value="1"/>
</dbReference>
<dbReference type="EMBL" id="AFQF01002879">
    <property type="protein sequence ID" value="EGU78051.1"/>
    <property type="molecule type" value="Genomic_DNA"/>
</dbReference>
<evidence type="ECO:0000256" key="4">
    <source>
        <dbReference type="SAM" id="MobiDB-lite"/>
    </source>
</evidence>
<name>F9FYF5_FUSOF</name>
<dbReference type="InterPro" id="IPR008030">
    <property type="entry name" value="NmrA-like"/>
</dbReference>
<gene>
    <name evidence="7" type="ORF">FOXB_11437</name>
</gene>
<feature type="region of interest" description="Disordered" evidence="4">
    <location>
        <begin position="581"/>
        <end position="600"/>
    </location>
</feature>
<dbReference type="InterPro" id="IPR036291">
    <property type="entry name" value="NAD(P)-bd_dom_sf"/>
</dbReference>
<sequence length="901" mass="97442">MSLPTVYVVAATGTQGSAVCRHLRQSNWSVHATVRNIESPQAQALAKIGVVLNSGNWDDEEALTAGLTGCNKLFLALGPNYSNLDDERIWAQRIIALAKKAGVEDVVYSSSISADAPEKRTLLPPSHFLFKSLFIKNVIEGLVQRAGFKHWTIIRPGFFMSNLLAPKARIYNDLFERNTWLTALKPDTKLNLVDPQDIAKFAFAAFNEPERFDGEGIDLVSERLTAVQMMEILADATGRDMKAEFYTDEQVAQAMDTNPFIGSQVFLRDGEKCVDAERVKTWGIGLGSFKEFLVREKDAVSETYAFMMGLTAVQHFRNFKRYSRPPASESEICCSIDGDANAPDTGDRETGRFPLAPSIRPTFGRNTSIATTSTDSRSSRIDQETSQLAEFVSGSSSVDLPLSSDEALTTQSAFQTSLGQTTAAASTTTVIVEPEGQTVIFLIQLPDDDRKRSINKREVGGFVGDGSPDTCTFASSFNLAEGQLFKSGNPIYYSGEAYKELESQGLPPSDAITKGFASTGTSLSFQNNELPNGEASFCQTSDGQVYITFTSAPPGCTSVTLGVYDVSRCQNGKLVGVDDLSSTSSMVTTQESSVVSEEATSLSSEAVELSTSNLELTTLQPDLTSSYKTLSSIENIASTTSLEVDVTDSETLSSTEEDVASTTSLEVDDSASESVTSTSEVSSSEPVESTTIADNTFIALSSETSSEGTTTDPAEDTTLDTATEISTTADETTFEATTTPEPPTTTVDTCVAGITSVGGSPPLQDRIDDCEEFNVITVSPYTVTETILSKRWEYRIPTGWPTARPTNKQLVRRQDPEATTIFPSETPAYATYCDSAEEYYDACSSAGVTAVTTTLPTPTETETEEEPACRGASMVKRAGEGLGYQFEGDWDVIRMPGWRYF</sequence>
<evidence type="ECO:0000259" key="5">
    <source>
        <dbReference type="Pfam" id="PF05368"/>
    </source>
</evidence>
<dbReference type="AlphaFoldDB" id="F9FYF5"/>
<feature type="compositionally biased region" description="Polar residues" evidence="4">
    <location>
        <begin position="649"/>
        <end position="665"/>
    </location>
</feature>
<evidence type="ECO:0000256" key="2">
    <source>
        <dbReference type="ARBA" id="ARBA00022857"/>
    </source>
</evidence>
<dbReference type="Gene3D" id="3.40.50.720">
    <property type="entry name" value="NAD(P)-binding Rossmann-like Domain"/>
    <property type="match status" value="1"/>
</dbReference>
<feature type="domain" description="DUF7908" evidence="6">
    <location>
        <begin position="438"/>
        <end position="567"/>
    </location>
</feature>
<dbReference type="InterPro" id="IPR057230">
    <property type="entry name" value="DUF7908"/>
</dbReference>
<dbReference type="PaxDb" id="5507-FOXG_14614P0"/>